<dbReference type="EMBL" id="WJJP01000366">
    <property type="protein sequence ID" value="MBD3325160.1"/>
    <property type="molecule type" value="Genomic_DNA"/>
</dbReference>
<proteinExistence type="predicted"/>
<accession>A0A9D5JW08</accession>
<name>A0A9D5JW08_9BACT</name>
<reference evidence="1" key="1">
    <citation type="submission" date="2019-11" db="EMBL/GenBank/DDBJ databases">
        <title>Microbial mats filling the niche in hypersaline microbial mats.</title>
        <authorList>
            <person name="Wong H.L."/>
            <person name="Macleod F.I."/>
            <person name="White R.A. III"/>
            <person name="Burns B.P."/>
        </authorList>
    </citation>
    <scope>NUCLEOTIDE SEQUENCE</scope>
    <source>
        <strain evidence="1">Rbin_158</strain>
    </source>
</reference>
<gene>
    <name evidence="1" type="ORF">GF339_11285</name>
</gene>
<comment type="caution">
    <text evidence="1">The sequence shown here is derived from an EMBL/GenBank/DDBJ whole genome shotgun (WGS) entry which is preliminary data.</text>
</comment>
<evidence type="ECO:0000313" key="2">
    <source>
        <dbReference type="Proteomes" id="UP000649604"/>
    </source>
</evidence>
<organism evidence="1 2">
    <name type="scientific">candidate division KSB3 bacterium</name>
    <dbReference type="NCBI Taxonomy" id="2044937"/>
    <lineage>
        <taxon>Bacteria</taxon>
        <taxon>candidate division KSB3</taxon>
    </lineage>
</organism>
<dbReference type="Proteomes" id="UP000649604">
    <property type="component" value="Unassembled WGS sequence"/>
</dbReference>
<evidence type="ECO:0000313" key="1">
    <source>
        <dbReference type="EMBL" id="MBD3325160.1"/>
    </source>
</evidence>
<protein>
    <submittedName>
        <fullName evidence="1">Uncharacterized protein</fullName>
    </submittedName>
</protein>
<sequence length="101" mass="12207">MPRILIVTKSFVREVRLLMKYFSRFSLPFQWAVIIPASSPDRESWPVMVRRRRLFIARHMRAAWFSPLLLQDIRAFQPDIVHIFEEWSSLLAFQTLLFRDI</sequence>
<dbReference type="AlphaFoldDB" id="A0A9D5JW08"/>
<feature type="non-terminal residue" evidence="1">
    <location>
        <position position="101"/>
    </location>
</feature>